<name>A0A250DTE2_9BURK</name>
<evidence type="ECO:0000256" key="1">
    <source>
        <dbReference type="SAM" id="MobiDB-lite"/>
    </source>
</evidence>
<dbReference type="Proteomes" id="UP000217154">
    <property type="component" value="Chromosome"/>
</dbReference>
<dbReference type="RefSeq" id="WP_095747161.1">
    <property type="nucleotide sequence ID" value="NZ_CP023284.1"/>
</dbReference>
<protein>
    <submittedName>
        <fullName evidence="2">Phage capsid protein</fullName>
    </submittedName>
</protein>
<feature type="region of interest" description="Disordered" evidence="1">
    <location>
        <begin position="258"/>
        <end position="280"/>
    </location>
</feature>
<accession>A0A250DTE2</accession>
<dbReference type="EMBL" id="CP023284">
    <property type="protein sequence ID" value="ATA57203.1"/>
    <property type="molecule type" value="Genomic_DNA"/>
</dbReference>
<dbReference type="AlphaFoldDB" id="A0A250DTE2"/>
<dbReference type="InterPro" id="IPR009228">
    <property type="entry name" value="Capsid_scaffold_GpO"/>
</dbReference>
<reference evidence="2 3" key="1">
    <citation type="submission" date="2017-09" db="EMBL/GenBank/DDBJ databases">
        <title>The diverse metabolic capabilities of V. boronicumulans make it an excellent choice for continued studies on novel biodegradation.</title>
        <authorList>
            <person name="Sun S."/>
        </authorList>
    </citation>
    <scope>NUCLEOTIDE SEQUENCE [LARGE SCALE GENOMIC DNA]</scope>
    <source>
        <strain evidence="2 3">J1</strain>
    </source>
</reference>
<evidence type="ECO:0000313" key="2">
    <source>
        <dbReference type="EMBL" id="ATA57203.1"/>
    </source>
</evidence>
<dbReference type="KEGG" id="vbo:CKY39_31235"/>
<proteinExistence type="predicted"/>
<dbReference type="Pfam" id="PF05929">
    <property type="entry name" value="Phage_GPO"/>
    <property type="match status" value="1"/>
</dbReference>
<evidence type="ECO:0000313" key="3">
    <source>
        <dbReference type="Proteomes" id="UP000217154"/>
    </source>
</evidence>
<organism evidence="2 3">
    <name type="scientific">Variovorax boronicumulans</name>
    <dbReference type="NCBI Taxonomy" id="436515"/>
    <lineage>
        <taxon>Bacteria</taxon>
        <taxon>Pseudomonadati</taxon>
        <taxon>Pseudomonadota</taxon>
        <taxon>Betaproteobacteria</taxon>
        <taxon>Burkholderiales</taxon>
        <taxon>Comamonadaceae</taxon>
        <taxon>Variovorax</taxon>
    </lineage>
</organism>
<gene>
    <name evidence="2" type="ORF">CKY39_31235</name>
</gene>
<sequence length="280" mass="29903">MSTTAKKPVSKFFRVGVEGATSDGRIIDRAWLEQMAASYNPTVYGARINVEHMRGYSPNSEFRAYGDVLALKTEEVEIGGVKKLALFAQISPTDELIAITKKRQKIYTSMEVRPKFADTDKAYLTGLAVTDNPASLGTEMLEFAAKNPNASPFAARKEQPEDLFTSAEEATIEFEDAAEDGALAKLRTVISGALAKLGTKATTDDARFAAVVDGFQQIGEAFEQHAAETTSKLSAADKTIGELKTQLEALQAKFTALDNTPAGAPRPPAAGGNGAAKTDC</sequence>